<sequence>MDDPITYLILVCSSNLRIRTSTSPIEFIMQPSRTNSPFIPNAATFPPTNWCSISVRLVGLRAWMYSGNSSDPQEVAFDGSGQTPSSSFSNTVDEETCLHISDAIKAQGINDITEGNFQY</sequence>
<evidence type="ECO:0000313" key="2">
    <source>
        <dbReference type="Proteomes" id="UP000218231"/>
    </source>
</evidence>
<gene>
    <name evidence="1" type="ORF">WR25_04171</name>
</gene>
<evidence type="ECO:0000313" key="1">
    <source>
        <dbReference type="EMBL" id="PAV85201.1"/>
    </source>
</evidence>
<proteinExistence type="predicted"/>
<organism evidence="1 2">
    <name type="scientific">Diploscapter pachys</name>
    <dbReference type="NCBI Taxonomy" id="2018661"/>
    <lineage>
        <taxon>Eukaryota</taxon>
        <taxon>Metazoa</taxon>
        <taxon>Ecdysozoa</taxon>
        <taxon>Nematoda</taxon>
        <taxon>Chromadorea</taxon>
        <taxon>Rhabditida</taxon>
        <taxon>Rhabditina</taxon>
        <taxon>Rhabditomorpha</taxon>
        <taxon>Rhabditoidea</taxon>
        <taxon>Rhabditidae</taxon>
        <taxon>Diploscapter</taxon>
    </lineage>
</organism>
<comment type="caution">
    <text evidence="1">The sequence shown here is derived from an EMBL/GenBank/DDBJ whole genome shotgun (WGS) entry which is preliminary data.</text>
</comment>
<protein>
    <submittedName>
        <fullName evidence="1">Uncharacterized protein</fullName>
    </submittedName>
</protein>
<reference evidence="1 2" key="1">
    <citation type="journal article" date="2017" name="Curr. Biol.">
        <title>Genome architecture and evolution of a unichromosomal asexual nematode.</title>
        <authorList>
            <person name="Fradin H."/>
            <person name="Zegar C."/>
            <person name="Gutwein M."/>
            <person name="Lucas J."/>
            <person name="Kovtun M."/>
            <person name="Corcoran D."/>
            <person name="Baugh L.R."/>
            <person name="Kiontke K."/>
            <person name="Gunsalus K."/>
            <person name="Fitch D.H."/>
            <person name="Piano F."/>
        </authorList>
    </citation>
    <scope>NUCLEOTIDE SEQUENCE [LARGE SCALE GENOMIC DNA]</scope>
    <source>
        <strain evidence="1">PF1309</strain>
    </source>
</reference>
<dbReference type="AlphaFoldDB" id="A0A2A2LG17"/>
<dbReference type="Proteomes" id="UP000218231">
    <property type="component" value="Unassembled WGS sequence"/>
</dbReference>
<name>A0A2A2LG17_9BILA</name>
<keyword evidence="2" id="KW-1185">Reference proteome</keyword>
<dbReference type="EMBL" id="LIAE01006799">
    <property type="protein sequence ID" value="PAV85201.1"/>
    <property type="molecule type" value="Genomic_DNA"/>
</dbReference>
<accession>A0A2A2LG17</accession>